<evidence type="ECO:0000313" key="1">
    <source>
        <dbReference type="EMBL" id="KKW05951.1"/>
    </source>
</evidence>
<accession>A0A0G1VHL8</accession>
<dbReference type="Gene3D" id="3.30.1490.300">
    <property type="match status" value="1"/>
</dbReference>
<organism evidence="1 2">
    <name type="scientific">candidate division CPR1 bacterium GW2011_GWC1_49_13</name>
    <dbReference type="NCBI Taxonomy" id="1618342"/>
    <lineage>
        <taxon>Bacteria</taxon>
        <taxon>candidate division CPR1</taxon>
    </lineage>
</organism>
<sequence length="325" mass="35708">MKLKLPSFKKQKEFPQQFFAVDFGGKVAKIFVLNVNDGSYSALGSRRLNVGEEDFEDQFKEEVAELRAEFPEAEPLAVVGASGPETTAFTTVVRGSPGHGIEDLAKHAQNTAEESAEKELSLSLGDQKIGVTGLESEILEVKEADKLEVFIFSSFATASYQEKRAQLIKKAGLELWGFSSLPFNLITDLAKEAGDGELNCLIFDVGGSKTEISLVFGGQLMETKSFWWDFVENGNPTAFLDLWLEAVSFALSDFEGVELFPPKIYLCGGASAFPGLQEVVTSYPWSRDHPFDVAPEVISLSEERLPLSLGQVALRIKEESEEEEA</sequence>
<dbReference type="InterPro" id="IPR043129">
    <property type="entry name" value="ATPase_NBD"/>
</dbReference>
<dbReference type="Gene3D" id="3.30.420.40">
    <property type="match status" value="2"/>
</dbReference>
<dbReference type="EMBL" id="LCPW01000005">
    <property type="protein sequence ID" value="KKW05951.1"/>
    <property type="molecule type" value="Genomic_DNA"/>
</dbReference>
<dbReference type="AlphaFoldDB" id="A0A0G1VHL8"/>
<reference evidence="1 2" key="1">
    <citation type="journal article" date="2015" name="Nature">
        <title>rRNA introns, odd ribosomes, and small enigmatic genomes across a large radiation of phyla.</title>
        <authorList>
            <person name="Brown C.T."/>
            <person name="Hug L.A."/>
            <person name="Thomas B.C."/>
            <person name="Sharon I."/>
            <person name="Castelle C.J."/>
            <person name="Singh A."/>
            <person name="Wilkins M.J."/>
            <person name="Williams K.H."/>
            <person name="Banfield J.F."/>
        </authorList>
    </citation>
    <scope>NUCLEOTIDE SEQUENCE [LARGE SCALE GENOMIC DNA]</scope>
</reference>
<comment type="caution">
    <text evidence="1">The sequence shown here is derived from an EMBL/GenBank/DDBJ whole genome shotgun (WGS) entry which is preliminary data.</text>
</comment>
<gene>
    <name evidence="1" type="ORF">UY40_C0005G0009</name>
</gene>
<dbReference type="STRING" id="1618342.UY40_C0005G0009"/>
<name>A0A0G1VHL8_9BACT</name>
<proteinExistence type="predicted"/>
<evidence type="ECO:0000313" key="2">
    <source>
        <dbReference type="Proteomes" id="UP000034119"/>
    </source>
</evidence>
<dbReference type="SUPFAM" id="SSF53067">
    <property type="entry name" value="Actin-like ATPase domain"/>
    <property type="match status" value="1"/>
</dbReference>
<dbReference type="Proteomes" id="UP000034119">
    <property type="component" value="Unassembled WGS sequence"/>
</dbReference>
<protein>
    <submittedName>
        <fullName evidence="1">Uncharacterized protein</fullName>
    </submittedName>
</protein>